<evidence type="ECO:0000259" key="13">
    <source>
        <dbReference type="PROSITE" id="PS51462"/>
    </source>
</evidence>
<evidence type="ECO:0000256" key="6">
    <source>
        <dbReference type="ARBA" id="ARBA00022801"/>
    </source>
</evidence>
<keyword evidence="4" id="KW-0963">Cytoplasm</keyword>
<accession>A0ABD3VVW0</accession>
<comment type="similarity">
    <text evidence="3">Belongs to the Nudix hydrolase family. DCP2 subfamily.</text>
</comment>
<dbReference type="InterPro" id="IPR000086">
    <property type="entry name" value="NUDIX_hydrolase_dom"/>
</dbReference>
<comment type="catalytic activity">
    <reaction evidence="9">
        <text>a 5'-end (N(7)-methyl 5'-triphosphoguanosine)-ribonucleoside in mRNA + H2O = N(7)-methyl-GDP + a 5'-end phospho-ribonucleoside in mRNA + 2 H(+)</text>
        <dbReference type="Rhea" id="RHEA:67484"/>
        <dbReference type="Rhea" id="RHEA-COMP:15692"/>
        <dbReference type="Rhea" id="RHEA-COMP:17167"/>
        <dbReference type="ChEBI" id="CHEBI:15377"/>
        <dbReference type="ChEBI" id="CHEBI:15378"/>
        <dbReference type="ChEBI" id="CHEBI:63714"/>
        <dbReference type="ChEBI" id="CHEBI:138282"/>
        <dbReference type="ChEBI" id="CHEBI:156461"/>
        <dbReference type="EC" id="3.6.1.62"/>
    </reaction>
    <physiologicalReaction direction="left-to-right" evidence="9">
        <dbReference type="Rhea" id="RHEA:67485"/>
    </physiologicalReaction>
</comment>
<feature type="compositionally biased region" description="Polar residues" evidence="12">
    <location>
        <begin position="234"/>
        <end position="247"/>
    </location>
</feature>
<keyword evidence="6 11" id="KW-0378">Hydrolase</keyword>
<dbReference type="AlphaFoldDB" id="A0ABD3VVW0"/>
<evidence type="ECO:0000256" key="7">
    <source>
        <dbReference type="ARBA" id="ARBA00022884"/>
    </source>
</evidence>
<comment type="cofactor">
    <cofactor evidence="1">
        <name>Mn(2+)</name>
        <dbReference type="ChEBI" id="CHEBI:29035"/>
    </cofactor>
</comment>
<evidence type="ECO:0000256" key="10">
    <source>
        <dbReference type="ARBA" id="ARBA00078183"/>
    </source>
</evidence>
<dbReference type="GO" id="GO:0140933">
    <property type="term" value="F:5'-(N(7)-methylguanosine 5'-triphospho)-[mRNA] hydrolase activity"/>
    <property type="evidence" value="ECO:0007669"/>
    <property type="project" value="UniProtKB-EC"/>
</dbReference>
<dbReference type="InterPro" id="IPR044099">
    <property type="entry name" value="Dcp2_NUDIX"/>
</dbReference>
<dbReference type="FunFam" id="3.90.79.10:FF:000003">
    <property type="entry name" value="M7GpppN-mRNA hydrolase isoform 2"/>
    <property type="match status" value="1"/>
</dbReference>
<organism evidence="14 15">
    <name type="scientific">Sinanodonta woodiana</name>
    <name type="common">Chinese pond mussel</name>
    <name type="synonym">Anodonta woodiana</name>
    <dbReference type="NCBI Taxonomy" id="1069815"/>
    <lineage>
        <taxon>Eukaryota</taxon>
        <taxon>Metazoa</taxon>
        <taxon>Spiralia</taxon>
        <taxon>Lophotrochozoa</taxon>
        <taxon>Mollusca</taxon>
        <taxon>Bivalvia</taxon>
        <taxon>Autobranchia</taxon>
        <taxon>Heteroconchia</taxon>
        <taxon>Palaeoheterodonta</taxon>
        <taxon>Unionida</taxon>
        <taxon>Unionoidea</taxon>
        <taxon>Unionidae</taxon>
        <taxon>Unioninae</taxon>
        <taxon>Sinanodonta</taxon>
    </lineage>
</organism>
<protein>
    <recommendedName>
        <fullName evidence="10">mRNA-decapping enzyme 2</fullName>
    </recommendedName>
</protein>
<evidence type="ECO:0000256" key="8">
    <source>
        <dbReference type="ARBA" id="ARBA00023211"/>
    </source>
</evidence>
<dbReference type="PRINTS" id="PR00502">
    <property type="entry name" value="NUDIXFAMILY"/>
</dbReference>
<reference evidence="14 15" key="1">
    <citation type="submission" date="2024-11" db="EMBL/GenBank/DDBJ databases">
        <title>Chromosome-level genome assembly of the freshwater bivalve Anodonta woodiana.</title>
        <authorList>
            <person name="Chen X."/>
        </authorList>
    </citation>
    <scope>NUCLEOTIDE SEQUENCE [LARGE SCALE GENOMIC DNA]</scope>
    <source>
        <strain evidence="14">MN2024</strain>
        <tissue evidence="14">Gills</tissue>
    </source>
</reference>
<dbReference type="InterPro" id="IPR015797">
    <property type="entry name" value="NUDIX_hydrolase-like_dom_sf"/>
</dbReference>
<feature type="domain" description="Nudix hydrolase" evidence="13">
    <location>
        <begin position="9"/>
        <end position="140"/>
    </location>
</feature>
<evidence type="ECO:0000256" key="4">
    <source>
        <dbReference type="ARBA" id="ARBA00022490"/>
    </source>
</evidence>
<keyword evidence="15" id="KW-1185">Reference proteome</keyword>
<evidence type="ECO:0000256" key="1">
    <source>
        <dbReference type="ARBA" id="ARBA00001936"/>
    </source>
</evidence>
<comment type="caution">
    <text evidence="14">The sequence shown here is derived from an EMBL/GenBank/DDBJ whole genome shotgun (WGS) entry which is preliminary data.</text>
</comment>
<dbReference type="CDD" id="cd03672">
    <property type="entry name" value="NUDIX_Dcp2p_Nudt20"/>
    <property type="match status" value="1"/>
</dbReference>
<dbReference type="GO" id="GO:0016071">
    <property type="term" value="P:mRNA metabolic process"/>
    <property type="evidence" value="ECO:0007669"/>
    <property type="project" value="UniProtKB-ARBA"/>
</dbReference>
<keyword evidence="7" id="KW-0694">RNA-binding</keyword>
<dbReference type="Pfam" id="PF00293">
    <property type="entry name" value="NUDIX"/>
    <property type="match status" value="1"/>
</dbReference>
<evidence type="ECO:0000256" key="3">
    <source>
        <dbReference type="ARBA" id="ARBA00005279"/>
    </source>
</evidence>
<feature type="region of interest" description="Disordered" evidence="12">
    <location>
        <begin position="218"/>
        <end position="248"/>
    </location>
</feature>
<gene>
    <name evidence="14" type="ORF">ACJMK2_043102</name>
</gene>
<evidence type="ECO:0000256" key="5">
    <source>
        <dbReference type="ARBA" id="ARBA00022723"/>
    </source>
</evidence>
<dbReference type="Gene3D" id="3.90.79.10">
    <property type="entry name" value="Nucleoside Triphosphate Pyrophosphohydrolase"/>
    <property type="match status" value="1"/>
</dbReference>
<evidence type="ECO:0000256" key="12">
    <source>
        <dbReference type="SAM" id="MobiDB-lite"/>
    </source>
</evidence>
<keyword evidence="8" id="KW-0464">Manganese</keyword>
<proteinExistence type="inferred from homology"/>
<dbReference type="SUPFAM" id="SSF55811">
    <property type="entry name" value="Nudix"/>
    <property type="match status" value="1"/>
</dbReference>
<evidence type="ECO:0000313" key="15">
    <source>
        <dbReference type="Proteomes" id="UP001634394"/>
    </source>
</evidence>
<evidence type="ECO:0000256" key="11">
    <source>
        <dbReference type="RuleBase" id="RU003476"/>
    </source>
</evidence>
<evidence type="ECO:0000256" key="2">
    <source>
        <dbReference type="ARBA" id="ARBA00004496"/>
    </source>
</evidence>
<sequence length="324" mass="37272">MGDFKSYKMSVPTYGAIMLDPDMKYCLLVQGFYTKASWGFPKGKINAEESPEDCAVREVLEETGFDVKDLLKPDKYLESQWNDQLTRLYVINGVPLTTKFQPRTRKEIKSLQWFPIDALPAHKKDLTSKMQLNMNPNCFFMVIPFVKPLRKWIYNKNNPQEAQRPKSANSSTFKAKIQDGQEQMGLRSRIKQQQYFTVQNQTEVRELLTYKEQVLKGPDEHTRSVSPKKDGCQKGQSETNLGYSSNPKQEKNKYQILNRNGTIAGKPRRSLATQFDKGAFPGDQDQMMSKSSDRSGFCPEAWKNFKFDMEPILACLPSDRRSLA</sequence>
<dbReference type="InterPro" id="IPR020084">
    <property type="entry name" value="NUDIX_hydrolase_CS"/>
</dbReference>
<evidence type="ECO:0000256" key="9">
    <source>
        <dbReference type="ARBA" id="ARBA00047661"/>
    </source>
</evidence>
<dbReference type="GO" id="GO:0046872">
    <property type="term" value="F:metal ion binding"/>
    <property type="evidence" value="ECO:0007669"/>
    <property type="project" value="UniProtKB-KW"/>
</dbReference>
<keyword evidence="5" id="KW-0479">Metal-binding</keyword>
<dbReference type="PROSITE" id="PS51462">
    <property type="entry name" value="NUDIX"/>
    <property type="match status" value="1"/>
</dbReference>
<comment type="subcellular location">
    <subcellularLocation>
        <location evidence="2">Cytoplasm</location>
    </subcellularLocation>
</comment>
<dbReference type="PROSITE" id="PS00893">
    <property type="entry name" value="NUDIX_BOX"/>
    <property type="match status" value="1"/>
</dbReference>
<dbReference type="EMBL" id="JBJQND010000009">
    <property type="protein sequence ID" value="KAL3865742.1"/>
    <property type="molecule type" value="Genomic_DNA"/>
</dbReference>
<feature type="compositionally biased region" description="Basic and acidic residues" evidence="12">
    <location>
        <begin position="218"/>
        <end position="232"/>
    </location>
</feature>
<dbReference type="InterPro" id="IPR020476">
    <property type="entry name" value="Nudix_hydrolase"/>
</dbReference>
<dbReference type="PANTHER" id="PTHR23114:SF17">
    <property type="entry name" value="M7GPPPN-MRNA HYDROLASE"/>
    <property type="match status" value="1"/>
</dbReference>
<evidence type="ECO:0000313" key="14">
    <source>
        <dbReference type="EMBL" id="KAL3865742.1"/>
    </source>
</evidence>
<dbReference type="PANTHER" id="PTHR23114">
    <property type="entry name" value="M7GPPPN-MRNA HYDROLASE"/>
    <property type="match status" value="1"/>
</dbReference>
<dbReference type="Proteomes" id="UP001634394">
    <property type="component" value="Unassembled WGS sequence"/>
</dbReference>
<dbReference type="GO" id="GO:0003723">
    <property type="term" value="F:RNA binding"/>
    <property type="evidence" value="ECO:0007669"/>
    <property type="project" value="UniProtKB-KW"/>
</dbReference>
<dbReference type="GO" id="GO:0005737">
    <property type="term" value="C:cytoplasm"/>
    <property type="evidence" value="ECO:0007669"/>
    <property type="project" value="UniProtKB-SubCell"/>
</dbReference>
<name>A0ABD3VVW0_SINWO</name>